<evidence type="ECO:0000313" key="3">
    <source>
        <dbReference type="EMBL" id="SIS83371.1"/>
    </source>
</evidence>
<feature type="domain" description="DNA-binding protein H-NS-like C-terminal" evidence="2">
    <location>
        <begin position="63"/>
        <end position="108"/>
    </location>
</feature>
<dbReference type="InterPro" id="IPR037150">
    <property type="entry name" value="H-NS_C_dom_sf"/>
</dbReference>
<dbReference type="Pfam" id="PF00816">
    <property type="entry name" value="Histone_HNS"/>
    <property type="match status" value="1"/>
</dbReference>
<keyword evidence="3" id="KW-0238">DNA-binding</keyword>
<dbReference type="SUPFAM" id="SSF81273">
    <property type="entry name" value="H-NS histone-like proteins"/>
    <property type="match status" value="1"/>
</dbReference>
<reference evidence="4" key="1">
    <citation type="submission" date="2017-01" db="EMBL/GenBank/DDBJ databases">
        <authorList>
            <person name="Varghese N."/>
            <person name="Submissions S."/>
        </authorList>
    </citation>
    <scope>NUCLEOTIDE SEQUENCE [LARGE SCALE GENOMIC DNA]</scope>
    <source>
        <strain evidence="4">DSM 29430</strain>
    </source>
</reference>
<proteinExistence type="predicted"/>
<name>A0A1N7MBL2_9RHOB</name>
<dbReference type="Gene3D" id="4.10.430.10">
    <property type="entry name" value="Histone-like protein H-NS, C-terminal domain"/>
    <property type="match status" value="1"/>
</dbReference>
<evidence type="ECO:0000256" key="1">
    <source>
        <dbReference type="SAM" id="MobiDB-lite"/>
    </source>
</evidence>
<keyword evidence="4" id="KW-1185">Reference proteome</keyword>
<sequence>MERKTMNTNLDKLSKEDLEQLKKDVDKALKSVDARRKAEAKRAADQAAKEYGFSLDDLFGSTAAKGTKGLPKYANPADPTQTWTGRGRKPGWVNDALKAGKSLDDLAL</sequence>
<feature type="region of interest" description="Disordered" evidence="1">
    <location>
        <begin position="65"/>
        <end position="91"/>
    </location>
</feature>
<dbReference type="AlphaFoldDB" id="A0A1N7MBL2"/>
<dbReference type="InterPro" id="IPR027444">
    <property type="entry name" value="H-NS_C_dom"/>
</dbReference>
<dbReference type="Proteomes" id="UP000186684">
    <property type="component" value="Unassembled WGS sequence"/>
</dbReference>
<dbReference type="GO" id="GO:0003677">
    <property type="term" value="F:DNA binding"/>
    <property type="evidence" value="ECO:0007669"/>
    <property type="project" value="UniProtKB-KW"/>
</dbReference>
<dbReference type="EMBL" id="FTOQ01000004">
    <property type="protein sequence ID" value="SIS83371.1"/>
    <property type="molecule type" value="Genomic_DNA"/>
</dbReference>
<protein>
    <submittedName>
        <fullName evidence="3">DNA-binding protein H-NS</fullName>
    </submittedName>
</protein>
<organism evidence="3 4">
    <name type="scientific">Roseivivax lentus</name>
    <dbReference type="NCBI Taxonomy" id="633194"/>
    <lineage>
        <taxon>Bacteria</taxon>
        <taxon>Pseudomonadati</taxon>
        <taxon>Pseudomonadota</taxon>
        <taxon>Alphaproteobacteria</taxon>
        <taxon>Rhodobacterales</taxon>
        <taxon>Roseobacteraceae</taxon>
        <taxon>Roseivivax</taxon>
    </lineage>
</organism>
<accession>A0A1N7MBL2</accession>
<evidence type="ECO:0000259" key="2">
    <source>
        <dbReference type="SMART" id="SM00528"/>
    </source>
</evidence>
<dbReference type="SMART" id="SM00528">
    <property type="entry name" value="HNS"/>
    <property type="match status" value="1"/>
</dbReference>
<gene>
    <name evidence="3" type="ORF">SAMN05421759_104158</name>
</gene>
<evidence type="ECO:0000313" key="4">
    <source>
        <dbReference type="Proteomes" id="UP000186684"/>
    </source>
</evidence>
<dbReference type="STRING" id="633194.SAMN05421759_104158"/>